<evidence type="ECO:0000313" key="5">
    <source>
        <dbReference type="Proteomes" id="UP001148838"/>
    </source>
</evidence>
<dbReference type="InterPro" id="IPR009057">
    <property type="entry name" value="Homeodomain-like_sf"/>
</dbReference>
<dbReference type="SUPFAM" id="SSF46689">
    <property type="entry name" value="Homeodomain-like"/>
    <property type="match status" value="1"/>
</dbReference>
<name>A0ABQ8TYJ0_PERAM</name>
<feature type="DNA-binding region" description="H-T-H motif" evidence="2">
    <location>
        <begin position="32"/>
        <end position="52"/>
    </location>
</feature>
<proteinExistence type="predicted"/>
<dbReference type="InterPro" id="IPR007889">
    <property type="entry name" value="HTH_Psq"/>
</dbReference>
<dbReference type="EMBL" id="JAJSOF020000001">
    <property type="protein sequence ID" value="KAJ4451191.1"/>
    <property type="molecule type" value="Genomic_DNA"/>
</dbReference>
<organism evidence="4 5">
    <name type="scientific">Periplaneta americana</name>
    <name type="common">American cockroach</name>
    <name type="synonym">Blatta americana</name>
    <dbReference type="NCBI Taxonomy" id="6978"/>
    <lineage>
        <taxon>Eukaryota</taxon>
        <taxon>Metazoa</taxon>
        <taxon>Ecdysozoa</taxon>
        <taxon>Arthropoda</taxon>
        <taxon>Hexapoda</taxon>
        <taxon>Insecta</taxon>
        <taxon>Pterygota</taxon>
        <taxon>Neoptera</taxon>
        <taxon>Polyneoptera</taxon>
        <taxon>Dictyoptera</taxon>
        <taxon>Blattodea</taxon>
        <taxon>Blattoidea</taxon>
        <taxon>Blattidae</taxon>
        <taxon>Blattinae</taxon>
        <taxon>Periplaneta</taxon>
    </lineage>
</organism>
<accession>A0ABQ8TYJ0</accession>
<feature type="domain" description="HTH psq-type" evidence="3">
    <location>
        <begin position="4"/>
        <end position="56"/>
    </location>
</feature>
<keyword evidence="2" id="KW-0238">DNA-binding</keyword>
<comment type="caution">
    <text evidence="4">The sequence shown here is derived from an EMBL/GenBank/DDBJ whole genome shotgun (WGS) entry which is preliminary data.</text>
</comment>
<sequence length="77" mass="8871">MQNESNSKRRKTWDKEKMARAVKCVRAGELGYKLAVRQFGVPKGTLERYVRAKDKPIDDLVNVSLGRKPVLGERLER</sequence>
<evidence type="ECO:0000256" key="1">
    <source>
        <dbReference type="ARBA" id="ARBA00004123"/>
    </source>
</evidence>
<protein>
    <recommendedName>
        <fullName evidence="3">HTH psq-type domain-containing protein</fullName>
    </recommendedName>
</protein>
<evidence type="ECO:0000259" key="3">
    <source>
        <dbReference type="PROSITE" id="PS50960"/>
    </source>
</evidence>
<gene>
    <name evidence="4" type="ORF">ANN_02651</name>
</gene>
<comment type="subcellular location">
    <subcellularLocation>
        <location evidence="1 2">Nucleus</location>
    </subcellularLocation>
</comment>
<dbReference type="Proteomes" id="UP001148838">
    <property type="component" value="Unassembled WGS sequence"/>
</dbReference>
<dbReference type="Gene3D" id="1.10.10.60">
    <property type="entry name" value="Homeodomain-like"/>
    <property type="match status" value="1"/>
</dbReference>
<evidence type="ECO:0000313" key="4">
    <source>
        <dbReference type="EMBL" id="KAJ4451191.1"/>
    </source>
</evidence>
<reference evidence="4 5" key="1">
    <citation type="journal article" date="2022" name="Allergy">
        <title>Genome assembly and annotation of Periplaneta americana reveal a comprehensive cockroach allergen profile.</title>
        <authorList>
            <person name="Wang L."/>
            <person name="Xiong Q."/>
            <person name="Saelim N."/>
            <person name="Wang L."/>
            <person name="Nong W."/>
            <person name="Wan A.T."/>
            <person name="Shi M."/>
            <person name="Liu X."/>
            <person name="Cao Q."/>
            <person name="Hui J.H.L."/>
            <person name="Sookrung N."/>
            <person name="Leung T.F."/>
            <person name="Tungtrongchitr A."/>
            <person name="Tsui S.K.W."/>
        </authorList>
    </citation>
    <scope>NUCLEOTIDE SEQUENCE [LARGE SCALE GENOMIC DNA]</scope>
    <source>
        <strain evidence="4">PWHHKU_190912</strain>
    </source>
</reference>
<keyword evidence="2" id="KW-0539">Nucleus</keyword>
<evidence type="ECO:0000256" key="2">
    <source>
        <dbReference type="PROSITE-ProRule" id="PRU00320"/>
    </source>
</evidence>
<dbReference type="PROSITE" id="PS50960">
    <property type="entry name" value="HTH_PSQ"/>
    <property type="match status" value="1"/>
</dbReference>
<dbReference type="Pfam" id="PF05225">
    <property type="entry name" value="HTH_psq"/>
    <property type="match status" value="1"/>
</dbReference>
<keyword evidence="5" id="KW-1185">Reference proteome</keyword>